<evidence type="ECO:0000256" key="16">
    <source>
        <dbReference type="PROSITE-ProRule" id="PRU00209"/>
    </source>
</evidence>
<dbReference type="SUPFAM" id="SSF54991">
    <property type="entry name" value="Anticodon-binding domain of PheRS"/>
    <property type="match status" value="1"/>
</dbReference>
<dbReference type="GO" id="GO:0009328">
    <property type="term" value="C:phenylalanine-tRNA ligase complex"/>
    <property type="evidence" value="ECO:0007669"/>
    <property type="project" value="TreeGrafter"/>
</dbReference>
<dbReference type="Gene3D" id="3.30.70.380">
    <property type="entry name" value="Ferrodoxin-fold anticodon-binding domain"/>
    <property type="match status" value="1"/>
</dbReference>
<dbReference type="SUPFAM" id="SSF56037">
    <property type="entry name" value="PheT/TilS domain"/>
    <property type="match status" value="1"/>
</dbReference>
<comment type="cofactor">
    <cofactor evidence="15">
        <name>Mg(2+)</name>
        <dbReference type="ChEBI" id="CHEBI:18420"/>
    </cofactor>
    <text evidence="15">Binds 2 magnesium ions per tetramer.</text>
</comment>
<gene>
    <name evidence="15 20" type="primary">pheT</name>
    <name evidence="20" type="ORF">PXH66_04220</name>
</gene>
<dbReference type="Pfam" id="PF03484">
    <property type="entry name" value="B5"/>
    <property type="match status" value="1"/>
</dbReference>
<dbReference type="InterPro" id="IPR045864">
    <property type="entry name" value="aa-tRNA-synth_II/BPL/LPL"/>
</dbReference>
<dbReference type="SUPFAM" id="SSF46955">
    <property type="entry name" value="Putative DNA-binding domain"/>
    <property type="match status" value="1"/>
</dbReference>
<organism evidence="20 21">
    <name type="scientific">Synoicihabitans lomoniglobus</name>
    <dbReference type="NCBI Taxonomy" id="2909285"/>
    <lineage>
        <taxon>Bacteria</taxon>
        <taxon>Pseudomonadati</taxon>
        <taxon>Verrucomicrobiota</taxon>
        <taxon>Opitutia</taxon>
        <taxon>Opitutales</taxon>
        <taxon>Opitutaceae</taxon>
        <taxon>Synoicihabitans</taxon>
    </lineage>
</organism>
<keyword evidence="21" id="KW-1185">Reference proteome</keyword>
<keyword evidence="12 15" id="KW-0648">Protein biosynthesis</keyword>
<evidence type="ECO:0000256" key="10">
    <source>
        <dbReference type="ARBA" id="ARBA00022842"/>
    </source>
</evidence>
<dbReference type="AlphaFoldDB" id="A0AAF0CQ92"/>
<evidence type="ECO:0000256" key="1">
    <source>
        <dbReference type="ARBA" id="ARBA00004496"/>
    </source>
</evidence>
<dbReference type="EC" id="6.1.1.20" evidence="15"/>
<evidence type="ECO:0000256" key="4">
    <source>
        <dbReference type="ARBA" id="ARBA00022490"/>
    </source>
</evidence>
<dbReference type="InterPro" id="IPR033714">
    <property type="entry name" value="tRNA_bind_bactPheRS"/>
</dbReference>
<dbReference type="InterPro" id="IPR005147">
    <property type="entry name" value="tRNA_synthase_B5-dom"/>
</dbReference>
<evidence type="ECO:0000256" key="2">
    <source>
        <dbReference type="ARBA" id="ARBA00008653"/>
    </source>
</evidence>
<evidence type="ECO:0000256" key="11">
    <source>
        <dbReference type="ARBA" id="ARBA00022884"/>
    </source>
</evidence>
<keyword evidence="10 15" id="KW-0460">Magnesium</keyword>
<dbReference type="GO" id="GO:0006432">
    <property type="term" value="P:phenylalanyl-tRNA aminoacylation"/>
    <property type="evidence" value="ECO:0007669"/>
    <property type="project" value="UniProtKB-UniRule"/>
</dbReference>
<dbReference type="PANTHER" id="PTHR10947">
    <property type="entry name" value="PHENYLALANYL-TRNA SYNTHETASE BETA CHAIN AND LEUCINE-RICH REPEAT-CONTAINING PROTEIN 47"/>
    <property type="match status" value="1"/>
</dbReference>
<feature type="domain" description="B5" evidence="19">
    <location>
        <begin position="407"/>
        <end position="487"/>
    </location>
</feature>
<dbReference type="GO" id="GO:0005524">
    <property type="term" value="F:ATP binding"/>
    <property type="evidence" value="ECO:0007669"/>
    <property type="project" value="UniProtKB-UniRule"/>
</dbReference>
<dbReference type="FunFam" id="3.30.70.380:FF:000001">
    <property type="entry name" value="Phenylalanine--tRNA ligase beta subunit"/>
    <property type="match status" value="1"/>
</dbReference>
<feature type="domain" description="FDX-ACB" evidence="18">
    <location>
        <begin position="717"/>
        <end position="816"/>
    </location>
</feature>
<keyword evidence="5 16" id="KW-0820">tRNA-binding</keyword>
<dbReference type="RefSeq" id="WP_330931241.1">
    <property type="nucleotide sequence ID" value="NZ_CP119075.1"/>
</dbReference>
<feature type="domain" description="TRNA-binding" evidence="17">
    <location>
        <begin position="41"/>
        <end position="152"/>
    </location>
</feature>
<dbReference type="InterPro" id="IPR041616">
    <property type="entry name" value="PheRS_beta_core"/>
</dbReference>
<dbReference type="InterPro" id="IPR004532">
    <property type="entry name" value="Phe-tRNA-ligase_IIc_bsu_bact"/>
</dbReference>
<evidence type="ECO:0000256" key="7">
    <source>
        <dbReference type="ARBA" id="ARBA00022723"/>
    </source>
</evidence>
<keyword evidence="8 15" id="KW-0547">Nucleotide-binding</keyword>
<dbReference type="InterPro" id="IPR005146">
    <property type="entry name" value="B3/B4_tRNA-bd"/>
</dbReference>
<comment type="subcellular location">
    <subcellularLocation>
        <location evidence="1 15">Cytoplasm</location>
    </subcellularLocation>
</comment>
<dbReference type="InterPro" id="IPR009061">
    <property type="entry name" value="DNA-bd_dom_put_sf"/>
</dbReference>
<evidence type="ECO:0000313" key="21">
    <source>
        <dbReference type="Proteomes" id="UP001218638"/>
    </source>
</evidence>
<evidence type="ECO:0000256" key="14">
    <source>
        <dbReference type="ARBA" id="ARBA00049255"/>
    </source>
</evidence>
<evidence type="ECO:0000259" key="18">
    <source>
        <dbReference type="PROSITE" id="PS51447"/>
    </source>
</evidence>
<keyword evidence="6 15" id="KW-0436">Ligase</keyword>
<dbReference type="PROSITE" id="PS51447">
    <property type="entry name" value="FDX_ACB"/>
    <property type="match status" value="1"/>
</dbReference>
<name>A0AAF0CQ92_9BACT</name>
<evidence type="ECO:0000259" key="17">
    <source>
        <dbReference type="PROSITE" id="PS50886"/>
    </source>
</evidence>
<keyword evidence="13 15" id="KW-0030">Aminoacyl-tRNA synthetase</keyword>
<evidence type="ECO:0000256" key="6">
    <source>
        <dbReference type="ARBA" id="ARBA00022598"/>
    </source>
</evidence>
<evidence type="ECO:0000256" key="15">
    <source>
        <dbReference type="HAMAP-Rule" id="MF_00283"/>
    </source>
</evidence>
<feature type="binding site" evidence="15">
    <location>
        <position position="474"/>
    </location>
    <ligand>
        <name>Mg(2+)</name>
        <dbReference type="ChEBI" id="CHEBI:18420"/>
        <note>shared with alpha subunit</note>
    </ligand>
</feature>
<keyword evidence="9 15" id="KW-0067">ATP-binding</keyword>
<dbReference type="Pfam" id="PF03147">
    <property type="entry name" value="FDX-ACB"/>
    <property type="match status" value="1"/>
</dbReference>
<dbReference type="EMBL" id="CP119075">
    <property type="protein sequence ID" value="WED66051.1"/>
    <property type="molecule type" value="Genomic_DNA"/>
</dbReference>
<evidence type="ECO:0000256" key="9">
    <source>
        <dbReference type="ARBA" id="ARBA00022840"/>
    </source>
</evidence>
<evidence type="ECO:0000256" key="13">
    <source>
        <dbReference type="ARBA" id="ARBA00023146"/>
    </source>
</evidence>
<dbReference type="InterPro" id="IPR005121">
    <property type="entry name" value="Fdx_antiC-bd"/>
</dbReference>
<dbReference type="Gene3D" id="3.30.56.10">
    <property type="match status" value="2"/>
</dbReference>
<feature type="binding site" evidence="15">
    <location>
        <position position="475"/>
    </location>
    <ligand>
        <name>Mg(2+)</name>
        <dbReference type="ChEBI" id="CHEBI:18420"/>
        <note>shared with alpha subunit</note>
    </ligand>
</feature>
<dbReference type="Gene3D" id="2.40.50.140">
    <property type="entry name" value="Nucleic acid-binding proteins"/>
    <property type="match status" value="1"/>
</dbReference>
<keyword evidence="11 16" id="KW-0694">RNA-binding</keyword>
<comment type="catalytic activity">
    <reaction evidence="14 15">
        <text>tRNA(Phe) + L-phenylalanine + ATP = L-phenylalanyl-tRNA(Phe) + AMP + diphosphate + H(+)</text>
        <dbReference type="Rhea" id="RHEA:19413"/>
        <dbReference type="Rhea" id="RHEA-COMP:9668"/>
        <dbReference type="Rhea" id="RHEA-COMP:9699"/>
        <dbReference type="ChEBI" id="CHEBI:15378"/>
        <dbReference type="ChEBI" id="CHEBI:30616"/>
        <dbReference type="ChEBI" id="CHEBI:33019"/>
        <dbReference type="ChEBI" id="CHEBI:58095"/>
        <dbReference type="ChEBI" id="CHEBI:78442"/>
        <dbReference type="ChEBI" id="CHEBI:78531"/>
        <dbReference type="ChEBI" id="CHEBI:456215"/>
        <dbReference type="EC" id="6.1.1.20"/>
    </reaction>
</comment>
<dbReference type="Pfam" id="PF01588">
    <property type="entry name" value="tRNA_bind"/>
    <property type="match status" value="1"/>
</dbReference>
<dbReference type="Gene3D" id="3.30.930.10">
    <property type="entry name" value="Bira Bifunctional Protein, Domain 2"/>
    <property type="match status" value="1"/>
</dbReference>
<evidence type="ECO:0000256" key="3">
    <source>
        <dbReference type="ARBA" id="ARBA00011209"/>
    </source>
</evidence>
<dbReference type="InterPro" id="IPR012340">
    <property type="entry name" value="NA-bd_OB-fold"/>
</dbReference>
<evidence type="ECO:0000256" key="5">
    <source>
        <dbReference type="ARBA" id="ARBA00022555"/>
    </source>
</evidence>
<dbReference type="InterPro" id="IPR045060">
    <property type="entry name" value="Phe-tRNA-ligase_IIc_bsu"/>
</dbReference>
<dbReference type="Pfam" id="PF17759">
    <property type="entry name" value="tRNA_synthFbeta"/>
    <property type="match status" value="1"/>
</dbReference>
<dbReference type="FunFam" id="3.50.40.10:FF:000001">
    <property type="entry name" value="Phenylalanine--tRNA ligase beta subunit"/>
    <property type="match status" value="1"/>
</dbReference>
<dbReference type="GO" id="GO:0004826">
    <property type="term" value="F:phenylalanine-tRNA ligase activity"/>
    <property type="evidence" value="ECO:0007669"/>
    <property type="project" value="UniProtKB-UniRule"/>
</dbReference>
<dbReference type="Gene3D" id="3.50.40.10">
    <property type="entry name" value="Phenylalanyl-trna Synthetase, Chain B, domain 3"/>
    <property type="match status" value="1"/>
</dbReference>
<dbReference type="PROSITE" id="PS50886">
    <property type="entry name" value="TRBD"/>
    <property type="match status" value="1"/>
</dbReference>
<evidence type="ECO:0000256" key="12">
    <source>
        <dbReference type="ARBA" id="ARBA00022917"/>
    </source>
</evidence>
<reference evidence="20" key="1">
    <citation type="submission" date="2023-03" db="EMBL/GenBank/DDBJ databases">
        <title>Lomoglobus Profundus gen. nov., sp. nov., a novel member of the phylum Verrucomicrobia, isolated from deep-marine sediment of South China Sea.</title>
        <authorList>
            <person name="Ahmad T."/>
            <person name="Ishaq S.E."/>
            <person name="Wang F."/>
        </authorList>
    </citation>
    <scope>NUCLEOTIDE SEQUENCE</scope>
    <source>
        <strain evidence="20">LMO-M01</strain>
    </source>
</reference>
<dbReference type="PROSITE" id="PS51483">
    <property type="entry name" value="B5"/>
    <property type="match status" value="1"/>
</dbReference>
<dbReference type="GO" id="GO:0000049">
    <property type="term" value="F:tRNA binding"/>
    <property type="evidence" value="ECO:0007669"/>
    <property type="project" value="UniProtKB-UniRule"/>
</dbReference>
<feature type="binding site" evidence="15">
    <location>
        <position position="471"/>
    </location>
    <ligand>
        <name>Mg(2+)</name>
        <dbReference type="ChEBI" id="CHEBI:18420"/>
        <note>shared with alpha subunit</note>
    </ligand>
</feature>
<dbReference type="SMART" id="SM00896">
    <property type="entry name" value="FDX-ACB"/>
    <property type="match status" value="1"/>
</dbReference>
<proteinExistence type="inferred from homology"/>
<comment type="subunit">
    <text evidence="3 15">Tetramer of two alpha and two beta subunits.</text>
</comment>
<keyword evidence="4 15" id="KW-0963">Cytoplasm</keyword>
<dbReference type="InterPro" id="IPR036690">
    <property type="entry name" value="Fdx_antiC-bd_sf"/>
</dbReference>
<dbReference type="SUPFAM" id="SSF50249">
    <property type="entry name" value="Nucleic acid-binding proteins"/>
    <property type="match status" value="1"/>
</dbReference>
<evidence type="ECO:0000259" key="19">
    <source>
        <dbReference type="PROSITE" id="PS51483"/>
    </source>
</evidence>
<dbReference type="CDD" id="cd02796">
    <property type="entry name" value="tRNA_bind_bactPheRS"/>
    <property type="match status" value="1"/>
</dbReference>
<dbReference type="SUPFAM" id="SSF55681">
    <property type="entry name" value="Class II aaRS and biotin synthetases"/>
    <property type="match status" value="1"/>
</dbReference>
<protein>
    <recommendedName>
        <fullName evidence="15">Phenylalanine--tRNA ligase beta subunit</fullName>
        <ecNumber evidence="15">6.1.1.20</ecNumber>
    </recommendedName>
    <alternativeName>
        <fullName evidence="15">Phenylalanyl-tRNA synthetase beta subunit</fullName>
        <shortName evidence="15">PheRS</shortName>
    </alternativeName>
</protein>
<dbReference type="InterPro" id="IPR020825">
    <property type="entry name" value="Phe-tRNA_synthase-like_B3/B4"/>
</dbReference>
<evidence type="ECO:0000256" key="8">
    <source>
        <dbReference type="ARBA" id="ARBA00022741"/>
    </source>
</evidence>
<dbReference type="NCBIfam" id="TIGR00472">
    <property type="entry name" value="pheT_bact"/>
    <property type="match status" value="1"/>
</dbReference>
<dbReference type="Proteomes" id="UP001218638">
    <property type="component" value="Chromosome"/>
</dbReference>
<sequence length="817" mass="88565">MKISKSWLQDYVDLNGLTDEQISEAITFLGFEVEGIEHTGAPQMTNVVVGEVLTRDQHPNADRLSICAVAVGEANGGTKRIVCGAQNYQVGDRVPVALIGAVLPGDFKIKPSKIRGEASEGMMCSGKELQIGDDHSGLMILTDRPEIGTPINDALPAGDVVFDIEITPNRPDCQSHLGVARELAAWFRLELRYPSTDLPAATTARPDLLKSLRVDAPEDCPLYTATAITGVKVGPSPAWMQQRLTAIGIRPINNLVDIGNYVMLEYGQPMHAFDARKLAGQSIVVRRATEGETLVTLDEKERTLTPDMLVIADVEKSIVVAGIMGGENSGVADDTTDLVLEVAAFRRQSVRATSRQLGLSSDSSYRFERGIDVHSIPEATRRALALVVKYAGGQICGETLRVGSDVPWEREITVAPSWVNARLGFEISDDDQRSALEALDLLIVREDEDDAGVNWTVRIPSWRTDLDRPIDLVEEILRVHGTAKIPAVTVTGPGLLMEDNPVAQYNRAASAYLIGQNFNECVTYTLRSKVDVTSWIGADATDPLGLANPFVEDQSHLRPSLIGGLLDSLRLNQARGNAVTGFFETGRVFIPNDKGVQECAAVGFIIAENATAAWTKREPADFYTAKRMVETLANQAGVDLSRQPHLATDDAAATGWQAGQHTLQGNMAYGWTARYGLLDLTHLKALDVSGKVYAGVFAILPERLGKGGKRSRFQPFSSQPAALRDVAVVVDETEAAGDVLKSLTKLARSATGKGFELEAVNLFDVYQGKGLPEGKKSLAFSLSFRAPDRTLKDDEVNKTFATVLEQIAAKTAYQVRS</sequence>
<dbReference type="FunFam" id="2.40.50.140:FF:000045">
    <property type="entry name" value="Phenylalanine--tRNA ligase beta subunit"/>
    <property type="match status" value="1"/>
</dbReference>
<dbReference type="SMART" id="SM00874">
    <property type="entry name" value="B5"/>
    <property type="match status" value="1"/>
</dbReference>
<comment type="similarity">
    <text evidence="2 15">Belongs to the phenylalanyl-tRNA synthetase beta subunit family. Type 1 subfamily.</text>
</comment>
<evidence type="ECO:0000313" key="20">
    <source>
        <dbReference type="EMBL" id="WED66051.1"/>
    </source>
</evidence>
<dbReference type="HAMAP" id="MF_00283">
    <property type="entry name" value="Phe_tRNA_synth_beta1"/>
    <property type="match status" value="1"/>
</dbReference>
<dbReference type="InterPro" id="IPR002547">
    <property type="entry name" value="tRNA-bd_dom"/>
</dbReference>
<dbReference type="NCBIfam" id="NF045760">
    <property type="entry name" value="YtpR"/>
    <property type="match status" value="1"/>
</dbReference>
<dbReference type="KEGG" id="slom:PXH66_04220"/>
<dbReference type="GO" id="GO:0000287">
    <property type="term" value="F:magnesium ion binding"/>
    <property type="evidence" value="ECO:0007669"/>
    <property type="project" value="UniProtKB-UniRule"/>
</dbReference>
<feature type="binding site" evidence="15">
    <location>
        <position position="465"/>
    </location>
    <ligand>
        <name>Mg(2+)</name>
        <dbReference type="ChEBI" id="CHEBI:18420"/>
        <note>shared with alpha subunit</note>
    </ligand>
</feature>
<dbReference type="Pfam" id="PF03483">
    <property type="entry name" value="B3_4"/>
    <property type="match status" value="1"/>
</dbReference>
<dbReference type="SMART" id="SM00873">
    <property type="entry name" value="B3_4"/>
    <property type="match status" value="1"/>
</dbReference>
<dbReference type="PANTHER" id="PTHR10947:SF0">
    <property type="entry name" value="PHENYLALANINE--TRNA LIGASE BETA SUBUNIT"/>
    <property type="match status" value="1"/>
</dbReference>
<accession>A0AAF0CQ92</accession>
<keyword evidence="7 15" id="KW-0479">Metal-binding</keyword>